<reference evidence="1 2" key="1">
    <citation type="submission" date="2021-06" db="EMBL/GenBank/DDBJ databases">
        <authorList>
            <person name="Palmer J.M."/>
        </authorList>
    </citation>
    <scope>NUCLEOTIDE SEQUENCE [LARGE SCALE GENOMIC DNA]</scope>
    <source>
        <strain evidence="1 2">XC_2019</strain>
        <tissue evidence="1">Muscle</tissue>
    </source>
</reference>
<name>A0ABV0QBY0_9TELE</name>
<evidence type="ECO:0000313" key="1">
    <source>
        <dbReference type="EMBL" id="MEQ2193073.1"/>
    </source>
</evidence>
<protein>
    <submittedName>
        <fullName evidence="1">Uncharacterized protein</fullName>
    </submittedName>
</protein>
<accession>A0ABV0QBY0</accession>
<dbReference type="Proteomes" id="UP001434883">
    <property type="component" value="Unassembled WGS sequence"/>
</dbReference>
<organism evidence="1 2">
    <name type="scientific">Xenoophorus captivus</name>
    <dbReference type="NCBI Taxonomy" id="1517983"/>
    <lineage>
        <taxon>Eukaryota</taxon>
        <taxon>Metazoa</taxon>
        <taxon>Chordata</taxon>
        <taxon>Craniata</taxon>
        <taxon>Vertebrata</taxon>
        <taxon>Euteleostomi</taxon>
        <taxon>Actinopterygii</taxon>
        <taxon>Neopterygii</taxon>
        <taxon>Teleostei</taxon>
        <taxon>Neoteleostei</taxon>
        <taxon>Acanthomorphata</taxon>
        <taxon>Ovalentaria</taxon>
        <taxon>Atherinomorphae</taxon>
        <taxon>Cyprinodontiformes</taxon>
        <taxon>Goodeidae</taxon>
        <taxon>Xenoophorus</taxon>
    </lineage>
</organism>
<gene>
    <name evidence="1" type="ORF">XENOCAPTIV_023082</name>
</gene>
<sequence>MILSSCRCYADHQDGDKQQMKSGKIFHKVNKEEYYACVNPKSTTPHTFPPHSGNLEKYSAQQTSASIFRVCLINSEICYHSCLGSWGCTLGVALELQRKCSCST</sequence>
<dbReference type="EMBL" id="JAHRIN010005221">
    <property type="protein sequence ID" value="MEQ2193073.1"/>
    <property type="molecule type" value="Genomic_DNA"/>
</dbReference>
<evidence type="ECO:0000313" key="2">
    <source>
        <dbReference type="Proteomes" id="UP001434883"/>
    </source>
</evidence>
<proteinExistence type="predicted"/>
<comment type="caution">
    <text evidence="1">The sequence shown here is derived from an EMBL/GenBank/DDBJ whole genome shotgun (WGS) entry which is preliminary data.</text>
</comment>
<keyword evidence="2" id="KW-1185">Reference proteome</keyword>